<sequence>MASRSRRLLLLPLLLAVSAAALQVTPNSPCSSACIDSAGLDASDPNSSNTRAGDIVCADGQFDADADAAGRKLRTCLACLQGSTYTQGGEGDQAWFLYNLRYALDRCVFGYPNATTGATSSPCVTPESCGALAAALKSDITRPGAVSAFAYCDVDAGAATGMYFESCLQCVQADGQHAYLSNFLVVLEAACLQRPPASLLVGVNETVFSRHTIAVTQPSPPASSSPPASHAALSTPAIVGVAIVGVAALALLSGCVYMQVRKRQNRRNRARRTLSFRCRTAAAAAPPAPAPAYHDDDYDDERFFEKRRPGSRDASVVSMSPVARSKPCAWPLNITTTIADVPAPEPAYVSPVSAGGASSPDDATPRSSAPLLSPARAFANHLHFAGGAGHAAARPPGSPVQGARIQTTFDPPPTR</sequence>
<keyword evidence="2" id="KW-0812">Transmembrane</keyword>
<dbReference type="HOGENOM" id="CLU_031222_2_0_1"/>
<dbReference type="AlphaFoldDB" id="A0A0A1UN97"/>
<evidence type="ECO:0000313" key="5">
    <source>
        <dbReference type="Proteomes" id="UP000030151"/>
    </source>
</evidence>
<comment type="caution">
    <text evidence="4">The sequence shown here is derived from an EMBL/GenBank/DDBJ whole genome shotgun (WGS) entry which is preliminary data.</text>
</comment>
<gene>
    <name evidence="4" type="ORF">X797_010360</name>
</gene>
<evidence type="ECO:0000256" key="1">
    <source>
        <dbReference type="SAM" id="MobiDB-lite"/>
    </source>
</evidence>
<feature type="signal peptide" evidence="3">
    <location>
        <begin position="1"/>
        <end position="21"/>
    </location>
</feature>
<feature type="chain" id="PRO_5001991582" description="LPXTG-domain-containing protein" evidence="3">
    <location>
        <begin position="22"/>
        <end position="415"/>
    </location>
</feature>
<proteinExistence type="predicted"/>
<organism evidence="4 5">
    <name type="scientific">Metarhizium robertsii</name>
    <dbReference type="NCBI Taxonomy" id="568076"/>
    <lineage>
        <taxon>Eukaryota</taxon>
        <taxon>Fungi</taxon>
        <taxon>Dikarya</taxon>
        <taxon>Ascomycota</taxon>
        <taxon>Pezizomycotina</taxon>
        <taxon>Sordariomycetes</taxon>
        <taxon>Hypocreomycetidae</taxon>
        <taxon>Hypocreales</taxon>
        <taxon>Clavicipitaceae</taxon>
        <taxon>Metarhizium</taxon>
    </lineage>
</organism>
<dbReference type="EMBL" id="JELW01000048">
    <property type="protein sequence ID" value="EXU96548.1"/>
    <property type="molecule type" value="Genomic_DNA"/>
</dbReference>
<evidence type="ECO:0000256" key="2">
    <source>
        <dbReference type="SAM" id="Phobius"/>
    </source>
</evidence>
<protein>
    <recommendedName>
        <fullName evidence="6">LPXTG-domain-containing protein</fullName>
    </recommendedName>
</protein>
<feature type="region of interest" description="Disordered" evidence="1">
    <location>
        <begin position="350"/>
        <end position="370"/>
    </location>
</feature>
<accession>A0A0A1UN97</accession>
<reference evidence="4 5" key="1">
    <citation type="submission" date="2014-02" db="EMBL/GenBank/DDBJ databases">
        <title>The genome sequence of the entomopathogenic fungus Metarhizium robertsii ARSEF 2575.</title>
        <authorList>
            <person name="Giuliano Garisto Donzelli B."/>
            <person name="Roe B.A."/>
            <person name="Macmil S.L."/>
            <person name="Krasnoff S.B."/>
            <person name="Gibson D.M."/>
        </authorList>
    </citation>
    <scope>NUCLEOTIDE SEQUENCE [LARGE SCALE GENOMIC DNA]</scope>
    <source>
        <strain evidence="4 5">ARSEF 2575</strain>
    </source>
</reference>
<keyword evidence="2" id="KW-0472">Membrane</keyword>
<feature type="transmembrane region" description="Helical" evidence="2">
    <location>
        <begin position="237"/>
        <end position="260"/>
    </location>
</feature>
<feature type="region of interest" description="Disordered" evidence="1">
    <location>
        <begin position="387"/>
        <end position="415"/>
    </location>
</feature>
<name>A0A0A1UN97_9HYPO</name>
<evidence type="ECO:0000313" key="4">
    <source>
        <dbReference type="EMBL" id="EXU96548.1"/>
    </source>
</evidence>
<dbReference type="OrthoDB" id="5239590at2759"/>
<dbReference type="Proteomes" id="UP000030151">
    <property type="component" value="Unassembled WGS sequence"/>
</dbReference>
<evidence type="ECO:0000256" key="3">
    <source>
        <dbReference type="SAM" id="SignalP"/>
    </source>
</evidence>
<keyword evidence="2" id="KW-1133">Transmembrane helix</keyword>
<keyword evidence="3" id="KW-0732">Signal</keyword>
<evidence type="ECO:0008006" key="6">
    <source>
        <dbReference type="Google" id="ProtNLM"/>
    </source>
</evidence>